<reference evidence="1" key="2">
    <citation type="submission" date="2023-05" db="EMBL/GenBank/DDBJ databases">
        <authorList>
            <person name="Schelkunov M.I."/>
        </authorList>
    </citation>
    <scope>NUCLEOTIDE SEQUENCE</scope>
    <source>
        <strain evidence="1">Hsosn_3</strain>
        <tissue evidence="1">Leaf</tissue>
    </source>
</reference>
<protein>
    <recommendedName>
        <fullName evidence="3">Ubiquitin-like protease family profile domain-containing protein</fullName>
    </recommendedName>
</protein>
<dbReference type="EMBL" id="JAUIZM010000010">
    <property type="protein sequence ID" value="KAK1358879.1"/>
    <property type="molecule type" value="Genomic_DNA"/>
</dbReference>
<organism evidence="1 2">
    <name type="scientific">Heracleum sosnowskyi</name>
    <dbReference type="NCBI Taxonomy" id="360622"/>
    <lineage>
        <taxon>Eukaryota</taxon>
        <taxon>Viridiplantae</taxon>
        <taxon>Streptophyta</taxon>
        <taxon>Embryophyta</taxon>
        <taxon>Tracheophyta</taxon>
        <taxon>Spermatophyta</taxon>
        <taxon>Magnoliopsida</taxon>
        <taxon>eudicotyledons</taxon>
        <taxon>Gunneridae</taxon>
        <taxon>Pentapetalae</taxon>
        <taxon>asterids</taxon>
        <taxon>campanulids</taxon>
        <taxon>Apiales</taxon>
        <taxon>Apiaceae</taxon>
        <taxon>Apioideae</taxon>
        <taxon>apioid superclade</taxon>
        <taxon>Tordylieae</taxon>
        <taxon>Tordyliinae</taxon>
        <taxon>Heracleum</taxon>
    </lineage>
</organism>
<evidence type="ECO:0000313" key="1">
    <source>
        <dbReference type="EMBL" id="KAK1358879.1"/>
    </source>
</evidence>
<dbReference type="AlphaFoldDB" id="A0AAD8M424"/>
<comment type="caution">
    <text evidence="1">The sequence shown here is derived from an EMBL/GenBank/DDBJ whole genome shotgun (WGS) entry which is preliminary data.</text>
</comment>
<dbReference type="InterPro" id="IPR038765">
    <property type="entry name" value="Papain-like_cys_pep_sf"/>
</dbReference>
<evidence type="ECO:0008006" key="3">
    <source>
        <dbReference type="Google" id="ProtNLM"/>
    </source>
</evidence>
<name>A0AAD8M424_9APIA</name>
<evidence type="ECO:0000313" key="2">
    <source>
        <dbReference type="Proteomes" id="UP001237642"/>
    </source>
</evidence>
<dbReference type="Proteomes" id="UP001237642">
    <property type="component" value="Unassembled WGS sequence"/>
</dbReference>
<accession>A0AAD8M424</accession>
<gene>
    <name evidence="1" type="ORF">POM88_043353</name>
</gene>
<dbReference type="Gene3D" id="3.40.395.10">
    <property type="entry name" value="Adenoviral Proteinase, Chain A"/>
    <property type="match status" value="1"/>
</dbReference>
<sequence length="452" mass="51944">MTSVGVDVVQNTHSCDDQEIEKHFEENTYMISFENNLKEFVDVYGRCLNNFEVSLALYPQNLRLAELKKDYSQYFKMFEAASPIAKNLLVGNVVDKAGKKSTILNEADFIPNYSLGLSQLTPKNLRTELEGISNSPKKGHSQLLSLSSEGQLVPKLPLHEKDVNRIGGVNGNSTTEIVRPRREIKASHLCRENLFEWNGRMCTKAHFQSLQDNKMVMSTVIDSWTYLLNENEILKADSSPLRLFMTTETTYGPLKIDVGGGSYSSKIGRYAAFDDNMDIVIKMVNEMHNKHYEVKDFDMFVFPIFNAAHFYIMKKTRLEIIDNRVQTAGVEETYGDLPTKLHDCFCHWISIYDLPKEDEIINLKPRVHRMGWQTEMNSVDCGIFVMRHMETYMGSLWAWKVGLCVEKDNQRPLLNKLRIIYCHSILTWSKNSKKFIILDDVANFAKGKKLVT</sequence>
<keyword evidence="2" id="KW-1185">Reference proteome</keyword>
<proteinExistence type="predicted"/>
<reference evidence="1" key="1">
    <citation type="submission" date="2023-02" db="EMBL/GenBank/DDBJ databases">
        <title>Genome of toxic invasive species Heracleum sosnowskyi carries increased number of genes despite the absence of recent whole-genome duplications.</title>
        <authorList>
            <person name="Schelkunov M."/>
            <person name="Shtratnikova V."/>
            <person name="Makarenko M."/>
            <person name="Klepikova A."/>
            <person name="Omelchenko D."/>
            <person name="Novikova G."/>
            <person name="Obukhova E."/>
            <person name="Bogdanov V."/>
            <person name="Penin A."/>
            <person name="Logacheva M."/>
        </authorList>
    </citation>
    <scope>NUCLEOTIDE SEQUENCE</scope>
    <source>
        <strain evidence="1">Hsosn_3</strain>
        <tissue evidence="1">Leaf</tissue>
    </source>
</reference>
<dbReference type="SUPFAM" id="SSF54001">
    <property type="entry name" value="Cysteine proteinases"/>
    <property type="match status" value="1"/>
</dbReference>